<keyword evidence="5 9" id="KW-0653">Protein transport</keyword>
<feature type="transmembrane region" description="Helical" evidence="9">
    <location>
        <begin position="6"/>
        <end position="29"/>
    </location>
</feature>
<evidence type="ECO:0000256" key="6">
    <source>
        <dbReference type="ARBA" id="ARBA00022989"/>
    </source>
</evidence>
<accession>A0ABT7M0X1</accession>
<feature type="region of interest" description="Disordered" evidence="10">
    <location>
        <begin position="135"/>
        <end position="155"/>
    </location>
</feature>
<keyword evidence="12" id="KW-1185">Reference proteome</keyword>
<dbReference type="Proteomes" id="UP001230986">
    <property type="component" value="Unassembled WGS sequence"/>
</dbReference>
<keyword evidence="6 9" id="KW-1133">Transmembrane helix</keyword>
<comment type="subcellular location">
    <subcellularLocation>
        <location evidence="1 9">Cell membrane</location>
        <topology evidence="1 9">Single-pass membrane protein</topology>
    </subcellularLocation>
</comment>
<evidence type="ECO:0000256" key="9">
    <source>
        <dbReference type="HAMAP-Rule" id="MF_00236"/>
    </source>
</evidence>
<keyword evidence="4 9" id="KW-0812">Transmembrane</keyword>
<feature type="region of interest" description="Disordered" evidence="10">
    <location>
        <begin position="95"/>
        <end position="121"/>
    </location>
</feature>
<comment type="caution">
    <text evidence="11">The sequence shown here is derived from an EMBL/GenBank/DDBJ whole genome shotgun (WGS) entry which is preliminary data.</text>
</comment>
<evidence type="ECO:0000256" key="3">
    <source>
        <dbReference type="ARBA" id="ARBA00022475"/>
    </source>
</evidence>
<keyword evidence="2 9" id="KW-0813">Transport</keyword>
<name>A0ABT7M0X1_9CYAN</name>
<evidence type="ECO:0000313" key="12">
    <source>
        <dbReference type="Proteomes" id="UP001230986"/>
    </source>
</evidence>
<gene>
    <name evidence="9 11" type="primary">tatA</name>
    <name evidence="11" type="ORF">QQ055_10595</name>
</gene>
<dbReference type="PANTHER" id="PTHR42982:SF1">
    <property type="entry name" value="SEC-INDEPENDENT PROTEIN TRANSLOCASE PROTEIN TATA"/>
    <property type="match status" value="1"/>
</dbReference>
<reference evidence="11 12" key="1">
    <citation type="submission" date="2023-06" db="EMBL/GenBank/DDBJ databases">
        <title>Whole genome sequence of Oscillatoria calcuttensis NRMC-F 0142.</title>
        <authorList>
            <person name="Shakena Fathima T."/>
            <person name="Muralitharan G."/>
            <person name="Thajuddin N."/>
        </authorList>
    </citation>
    <scope>NUCLEOTIDE SEQUENCE [LARGE SCALE GENOMIC DNA]</scope>
    <source>
        <strain evidence="11 12">NRMC-F 0142</strain>
    </source>
</reference>
<dbReference type="HAMAP" id="MF_00236">
    <property type="entry name" value="TatA_E"/>
    <property type="match status" value="1"/>
</dbReference>
<keyword evidence="8 9" id="KW-0472">Membrane</keyword>
<comment type="function">
    <text evidence="9">Part of the twin-arginine translocation (Tat) system that transports large folded proteins containing a characteristic twin-arginine motif in their signal peptide across membranes. TatA could form the protein-conducting channel of the Tat system.</text>
</comment>
<comment type="subunit">
    <text evidence="9">Forms a complex with TatC.</text>
</comment>
<dbReference type="NCBIfam" id="TIGR01411">
    <property type="entry name" value="tatAE"/>
    <property type="match status" value="1"/>
</dbReference>
<protein>
    <recommendedName>
        <fullName evidence="9">Sec-independent protein translocase protein TatA</fullName>
    </recommendedName>
</protein>
<evidence type="ECO:0000256" key="1">
    <source>
        <dbReference type="ARBA" id="ARBA00004162"/>
    </source>
</evidence>
<dbReference type="Pfam" id="PF02416">
    <property type="entry name" value="TatA_B_E"/>
    <property type="match status" value="1"/>
</dbReference>
<sequence length="155" mass="17250">MEIIFSSFFSFIPGGTEWVVILLVFLLLFGSSKIPEFARGLGKALREFQKAKSEFDHEIKAITEQTREEIETARQELIRTPAEIISSEGKLLEGTFTGDGRIRSPHSDFTIEPGERQPGDRIFDANTGKAFLIPDPLNVAEDHGPTEDKDKAAQA</sequence>
<dbReference type="RefSeq" id="WP_284478254.1">
    <property type="nucleotide sequence ID" value="NZ_JASVEJ010000040.1"/>
</dbReference>
<feature type="compositionally biased region" description="Basic and acidic residues" evidence="10">
    <location>
        <begin position="140"/>
        <end position="155"/>
    </location>
</feature>
<dbReference type="InterPro" id="IPR006312">
    <property type="entry name" value="TatA/E"/>
</dbReference>
<evidence type="ECO:0000313" key="11">
    <source>
        <dbReference type="EMBL" id="MDL5057896.1"/>
    </source>
</evidence>
<dbReference type="Gene3D" id="1.20.5.3310">
    <property type="match status" value="1"/>
</dbReference>
<organism evidence="11 12">
    <name type="scientific">Geitlerinema calcuttense NRMC-F 0142</name>
    <dbReference type="NCBI Taxonomy" id="2922238"/>
    <lineage>
        <taxon>Bacteria</taxon>
        <taxon>Bacillati</taxon>
        <taxon>Cyanobacteriota</taxon>
        <taxon>Cyanophyceae</taxon>
        <taxon>Geitlerinematales</taxon>
        <taxon>Geitlerinemataceae</taxon>
        <taxon>Geitlerinema</taxon>
    </lineage>
</organism>
<proteinExistence type="inferred from homology"/>
<evidence type="ECO:0000256" key="2">
    <source>
        <dbReference type="ARBA" id="ARBA00022448"/>
    </source>
</evidence>
<evidence type="ECO:0000256" key="10">
    <source>
        <dbReference type="SAM" id="MobiDB-lite"/>
    </source>
</evidence>
<dbReference type="PANTHER" id="PTHR42982">
    <property type="entry name" value="SEC-INDEPENDENT PROTEIN TRANSLOCASE PROTEIN TATA"/>
    <property type="match status" value="1"/>
</dbReference>
<dbReference type="InterPro" id="IPR003369">
    <property type="entry name" value="TatA/B/E"/>
</dbReference>
<dbReference type="EMBL" id="JASVEJ010000040">
    <property type="protein sequence ID" value="MDL5057896.1"/>
    <property type="molecule type" value="Genomic_DNA"/>
</dbReference>
<evidence type="ECO:0000256" key="4">
    <source>
        <dbReference type="ARBA" id="ARBA00022692"/>
    </source>
</evidence>
<comment type="similarity">
    <text evidence="9">Belongs to the TatA/E family.</text>
</comment>
<keyword evidence="3 9" id="KW-1003">Cell membrane</keyword>
<evidence type="ECO:0000256" key="8">
    <source>
        <dbReference type="ARBA" id="ARBA00023136"/>
    </source>
</evidence>
<evidence type="ECO:0000256" key="7">
    <source>
        <dbReference type="ARBA" id="ARBA00023010"/>
    </source>
</evidence>
<keyword evidence="7 9" id="KW-0811">Translocation</keyword>
<evidence type="ECO:0000256" key="5">
    <source>
        <dbReference type="ARBA" id="ARBA00022927"/>
    </source>
</evidence>